<dbReference type="Proteomes" id="UP000295717">
    <property type="component" value="Unassembled WGS sequence"/>
</dbReference>
<protein>
    <recommendedName>
        <fullName evidence="3">Addiction module component</fullName>
    </recommendedName>
</protein>
<name>A0A4R3N278_9GAMM</name>
<evidence type="ECO:0000313" key="1">
    <source>
        <dbReference type="EMBL" id="TCT23180.1"/>
    </source>
</evidence>
<evidence type="ECO:0008006" key="3">
    <source>
        <dbReference type="Google" id="ProtNLM"/>
    </source>
</evidence>
<evidence type="ECO:0000313" key="2">
    <source>
        <dbReference type="Proteomes" id="UP000295717"/>
    </source>
</evidence>
<keyword evidence="2" id="KW-1185">Reference proteome</keyword>
<dbReference type="OrthoDB" id="5772090at2"/>
<organism evidence="1 2">
    <name type="scientific">Thiobaca trueperi</name>
    <dbReference type="NCBI Taxonomy" id="127458"/>
    <lineage>
        <taxon>Bacteria</taxon>
        <taxon>Pseudomonadati</taxon>
        <taxon>Pseudomonadota</taxon>
        <taxon>Gammaproteobacteria</taxon>
        <taxon>Chromatiales</taxon>
        <taxon>Chromatiaceae</taxon>
        <taxon>Thiobaca</taxon>
    </lineage>
</organism>
<sequence length="70" mass="8278">MKTVTLEIDERAYPGLIAFLQHLSSDRYVLFEDEEPLSEAERENIKRIRARIDAGDDSEFEDWTDVRNDF</sequence>
<proteinExistence type="predicted"/>
<accession>A0A4R3N278</accession>
<dbReference type="RefSeq" id="WP_132976280.1">
    <property type="nucleotide sequence ID" value="NZ_SMAO01000002.1"/>
</dbReference>
<gene>
    <name evidence="1" type="ORF">EDC35_102517</name>
</gene>
<comment type="caution">
    <text evidence="1">The sequence shown here is derived from an EMBL/GenBank/DDBJ whole genome shotgun (WGS) entry which is preliminary data.</text>
</comment>
<dbReference type="AlphaFoldDB" id="A0A4R3N278"/>
<reference evidence="1 2" key="1">
    <citation type="submission" date="2019-03" db="EMBL/GenBank/DDBJ databases">
        <title>Genomic Encyclopedia of Type Strains, Phase IV (KMG-IV): sequencing the most valuable type-strain genomes for metagenomic binning, comparative biology and taxonomic classification.</title>
        <authorList>
            <person name="Goeker M."/>
        </authorList>
    </citation>
    <scope>NUCLEOTIDE SEQUENCE [LARGE SCALE GENOMIC DNA]</scope>
    <source>
        <strain evidence="1 2">DSM 13587</strain>
    </source>
</reference>
<dbReference type="EMBL" id="SMAO01000002">
    <property type="protein sequence ID" value="TCT23180.1"/>
    <property type="molecule type" value="Genomic_DNA"/>
</dbReference>